<dbReference type="EMBL" id="CWJL01000012">
    <property type="protein sequence ID" value="CRY67553.1"/>
    <property type="molecule type" value="Genomic_DNA"/>
</dbReference>
<sequence>MKLFARVVAIRTNTGKWRLFGLCRNTETAVYVEAARGGVREWSGLNYLADFCNSIGVELWEVHNKKPA</sequence>
<reference evidence="2 3" key="1">
    <citation type="submission" date="2015-03" db="EMBL/GenBank/DDBJ databases">
        <authorList>
            <consortium name="Pathogen Informatics"/>
            <person name="Murphy D."/>
        </authorList>
    </citation>
    <scope>NUCLEOTIDE SEQUENCE [LARGE SCALE GENOMIC DNA]</scope>
    <source>
        <strain evidence="2">Type strain: CIP110230</strain>
        <strain evidence="3">type strain: CIP110230</strain>
    </source>
</reference>
<name>A0A0T9P9W4_9GAMM</name>
<dbReference type="STRING" id="1288385.ERS137968_02631"/>
<evidence type="ECO:0000313" key="1">
    <source>
        <dbReference type="EMBL" id="CNH53429.1"/>
    </source>
</evidence>
<evidence type="ECO:0000313" key="2">
    <source>
        <dbReference type="EMBL" id="CRY67553.1"/>
    </source>
</evidence>
<evidence type="ECO:0008006" key="5">
    <source>
        <dbReference type="Google" id="ProtNLM"/>
    </source>
</evidence>
<gene>
    <name evidence="1" type="ORF">ERS008529_01474</name>
    <name evidence="2" type="ORF">ERS137968_02631</name>
</gene>
<evidence type="ECO:0000313" key="3">
    <source>
        <dbReference type="Proteomes" id="UP000044625"/>
    </source>
</evidence>
<evidence type="ECO:0000313" key="4">
    <source>
        <dbReference type="Proteomes" id="UP000045840"/>
    </source>
</evidence>
<accession>A0A0T9P9W4</accession>
<reference evidence="4" key="2">
    <citation type="submission" date="2015-03" db="EMBL/GenBank/DDBJ databases">
        <authorList>
            <consortium name="Pathogen Informatics"/>
        </authorList>
    </citation>
    <scope>NUCLEOTIDE SEQUENCE [LARGE SCALE GENOMIC DNA]</scope>
    <source>
        <strain evidence="4">A125KOH2</strain>
    </source>
</reference>
<protein>
    <recommendedName>
        <fullName evidence="5">Bacteriophage protein</fullName>
    </recommendedName>
</protein>
<dbReference type="Proteomes" id="UP000044625">
    <property type="component" value="Unassembled WGS sequence"/>
</dbReference>
<dbReference type="EMBL" id="CQAZ01000011">
    <property type="protein sequence ID" value="CNH53429.1"/>
    <property type="molecule type" value="Genomic_DNA"/>
</dbReference>
<dbReference type="Proteomes" id="UP000045840">
    <property type="component" value="Unassembled WGS sequence"/>
</dbReference>
<keyword evidence="3" id="KW-1185">Reference proteome</keyword>
<proteinExistence type="predicted"/>
<reference evidence="1" key="3">
    <citation type="submission" date="2015-03" db="EMBL/GenBank/DDBJ databases">
        <authorList>
            <person name="Murphy D."/>
        </authorList>
    </citation>
    <scope>NUCLEOTIDE SEQUENCE [LARGE SCALE GENOMIC DNA]</scope>
    <source>
        <strain evidence="1">A125KOH2</strain>
    </source>
</reference>
<organism evidence="1 4">
    <name type="scientific">Yersinia pekkanenii</name>
    <dbReference type="NCBI Taxonomy" id="1288385"/>
    <lineage>
        <taxon>Bacteria</taxon>
        <taxon>Pseudomonadati</taxon>
        <taxon>Pseudomonadota</taxon>
        <taxon>Gammaproteobacteria</taxon>
        <taxon>Enterobacterales</taxon>
        <taxon>Yersiniaceae</taxon>
        <taxon>Yersinia</taxon>
    </lineage>
</organism>
<dbReference type="AlphaFoldDB" id="A0A0T9P9W4"/>